<dbReference type="PROSITE" id="PS00618">
    <property type="entry name" value="RECF_2"/>
    <property type="match status" value="1"/>
</dbReference>
<dbReference type="OrthoDB" id="9803889at2"/>
<evidence type="ECO:0000256" key="2">
    <source>
        <dbReference type="ARBA" id="ARBA00008016"/>
    </source>
</evidence>
<evidence type="ECO:0000256" key="8">
    <source>
        <dbReference type="ARBA" id="ARBA00023125"/>
    </source>
</evidence>
<keyword evidence="5 9" id="KW-0235">DNA replication</keyword>
<dbReference type="GO" id="GO:0009432">
    <property type="term" value="P:SOS response"/>
    <property type="evidence" value="ECO:0007669"/>
    <property type="project" value="UniProtKB-UniRule"/>
</dbReference>
<keyword evidence="9" id="KW-0742">SOS response</keyword>
<dbReference type="InterPro" id="IPR003395">
    <property type="entry name" value="RecF/RecN/SMC_N"/>
</dbReference>
<dbReference type="GO" id="GO:0005524">
    <property type="term" value="F:ATP binding"/>
    <property type="evidence" value="ECO:0007669"/>
    <property type="project" value="UniProtKB-UniRule"/>
</dbReference>
<keyword evidence="9" id="KW-0234">DNA repair</keyword>
<evidence type="ECO:0000256" key="6">
    <source>
        <dbReference type="ARBA" id="ARBA00022741"/>
    </source>
</evidence>
<dbReference type="AlphaFoldDB" id="A0A2T5UAU5"/>
<dbReference type="RefSeq" id="WP_107951828.1">
    <property type="nucleotide sequence ID" value="NZ_QAYE01000001.1"/>
</dbReference>
<keyword evidence="4 9" id="KW-0963">Cytoplasm</keyword>
<accession>A0A2T5UAU5</accession>
<comment type="function">
    <text evidence="9">The RecF protein is involved in DNA metabolism; it is required for DNA replication and normal SOS inducibility. RecF binds preferentially to single-stranded, linear DNA. It also seems to bind ATP.</text>
</comment>
<dbReference type="Gene3D" id="1.20.1050.90">
    <property type="entry name" value="RecF/RecN/SMC, N-terminal domain"/>
    <property type="match status" value="1"/>
</dbReference>
<dbReference type="GO" id="GO:0006260">
    <property type="term" value="P:DNA replication"/>
    <property type="evidence" value="ECO:0007669"/>
    <property type="project" value="UniProtKB-UniRule"/>
</dbReference>
<feature type="domain" description="RecF/RecN/SMC N-terminal" evidence="10">
    <location>
        <begin position="1"/>
        <end position="380"/>
    </location>
</feature>
<dbReference type="SUPFAM" id="SSF52540">
    <property type="entry name" value="P-loop containing nucleoside triphosphate hydrolases"/>
    <property type="match status" value="1"/>
</dbReference>
<keyword evidence="7 9" id="KW-0067">ATP-binding</keyword>
<dbReference type="Gene3D" id="3.40.50.300">
    <property type="entry name" value="P-loop containing nucleotide triphosphate hydrolases"/>
    <property type="match status" value="2"/>
</dbReference>
<keyword evidence="8 9" id="KW-0238">DNA-binding</keyword>
<dbReference type="PANTHER" id="PTHR32182:SF0">
    <property type="entry name" value="DNA REPLICATION AND REPAIR PROTEIN RECF"/>
    <property type="match status" value="1"/>
</dbReference>
<evidence type="ECO:0000256" key="4">
    <source>
        <dbReference type="ARBA" id="ARBA00022490"/>
    </source>
</evidence>
<evidence type="ECO:0000256" key="1">
    <source>
        <dbReference type="ARBA" id="ARBA00004496"/>
    </source>
</evidence>
<dbReference type="GO" id="GO:0006302">
    <property type="term" value="P:double-strand break repair"/>
    <property type="evidence" value="ECO:0007669"/>
    <property type="project" value="TreeGrafter"/>
</dbReference>
<dbReference type="GO" id="GO:0005737">
    <property type="term" value="C:cytoplasm"/>
    <property type="evidence" value="ECO:0007669"/>
    <property type="project" value="UniProtKB-SubCell"/>
</dbReference>
<dbReference type="Proteomes" id="UP000244013">
    <property type="component" value="Unassembled WGS sequence"/>
</dbReference>
<dbReference type="Pfam" id="PF02463">
    <property type="entry name" value="SMC_N"/>
    <property type="match status" value="1"/>
</dbReference>
<dbReference type="GeneID" id="91004213"/>
<dbReference type="InterPro" id="IPR018078">
    <property type="entry name" value="DNA-binding_RecF_CS"/>
</dbReference>
<protein>
    <recommendedName>
        <fullName evidence="3 9">DNA replication and repair protein RecF</fullName>
    </recommendedName>
</protein>
<evidence type="ECO:0000313" key="11">
    <source>
        <dbReference type="EMBL" id="PTW48611.1"/>
    </source>
</evidence>
<comment type="subcellular location">
    <subcellularLocation>
        <location evidence="1 9">Cytoplasm</location>
    </subcellularLocation>
</comment>
<dbReference type="InterPro" id="IPR027417">
    <property type="entry name" value="P-loop_NTPase"/>
</dbReference>
<sequence>MLSRLVLTDFRNHADLTLTPGPGFVVLTGENGAGKTNILEAVSLLAPGRGLRRAALGEMARQGGAGGFGVAVTLFPERSQKNAAEFPSRLREGLGGGATYVLASAPEEGAPLPRPLPQAEGEPEAQGQIQIPAEVDVATGTLASAPERRIVRIQGATTTANALAEWLTILWLTPAMDRLFVAPAGERRGFLDRLTLALAPSHAHHAARYDAAMRARNRLLADEGRPDGDWLSALEAQMAEHGAAVDAARRETVTLLGTRLAHQDDSLFPRAGLTLEGWAGDTTRLQADLAQGRARDAAAGRTLGGPHRVDLIVTHLDKDRAASLASTGEQKALLLGIVLAHADLVAERTGQPPVLLLDEVAAHLDPARRAALFARLAGRGQVWMTGTEDALFDAIGARATRIALGR</sequence>
<dbReference type="InterPro" id="IPR042174">
    <property type="entry name" value="RecF_2"/>
</dbReference>
<evidence type="ECO:0000313" key="12">
    <source>
        <dbReference type="Proteomes" id="UP000244013"/>
    </source>
</evidence>
<organism evidence="11 12">
    <name type="scientific">Sphingomonas faeni</name>
    <dbReference type="NCBI Taxonomy" id="185950"/>
    <lineage>
        <taxon>Bacteria</taxon>
        <taxon>Pseudomonadati</taxon>
        <taxon>Pseudomonadota</taxon>
        <taxon>Alphaproteobacteria</taxon>
        <taxon>Sphingomonadales</taxon>
        <taxon>Sphingomonadaceae</taxon>
        <taxon>Sphingomonas</taxon>
    </lineage>
</organism>
<dbReference type="GO" id="GO:0000731">
    <property type="term" value="P:DNA synthesis involved in DNA repair"/>
    <property type="evidence" value="ECO:0007669"/>
    <property type="project" value="TreeGrafter"/>
</dbReference>
<keyword evidence="6 9" id="KW-0547">Nucleotide-binding</keyword>
<feature type="binding site" evidence="9">
    <location>
        <begin position="29"/>
        <end position="36"/>
    </location>
    <ligand>
        <name>ATP</name>
        <dbReference type="ChEBI" id="CHEBI:30616"/>
    </ligand>
</feature>
<evidence type="ECO:0000256" key="3">
    <source>
        <dbReference type="ARBA" id="ARBA00020170"/>
    </source>
</evidence>
<evidence type="ECO:0000256" key="7">
    <source>
        <dbReference type="ARBA" id="ARBA00022840"/>
    </source>
</evidence>
<comment type="similarity">
    <text evidence="2 9">Belongs to the RecF family.</text>
</comment>
<dbReference type="EMBL" id="QAYE01000001">
    <property type="protein sequence ID" value="PTW48611.1"/>
    <property type="molecule type" value="Genomic_DNA"/>
</dbReference>
<evidence type="ECO:0000256" key="5">
    <source>
        <dbReference type="ARBA" id="ARBA00022705"/>
    </source>
</evidence>
<evidence type="ECO:0000259" key="10">
    <source>
        <dbReference type="Pfam" id="PF02463"/>
    </source>
</evidence>
<name>A0A2T5UAU5_9SPHN</name>
<gene>
    <name evidence="9" type="primary">recF</name>
    <name evidence="11" type="ORF">C8J25_101108</name>
</gene>
<proteinExistence type="inferred from homology"/>
<dbReference type="HAMAP" id="MF_00365">
    <property type="entry name" value="RecF"/>
    <property type="match status" value="1"/>
</dbReference>
<reference evidence="11 12" key="1">
    <citation type="submission" date="2018-04" db="EMBL/GenBank/DDBJ databases">
        <title>Genomic Encyclopedia of Type Strains, Phase III (KMG-III): the genomes of soil and plant-associated and newly described type strains.</title>
        <authorList>
            <person name="Whitman W."/>
        </authorList>
    </citation>
    <scope>NUCLEOTIDE SEQUENCE [LARGE SCALE GENOMIC DNA]</scope>
    <source>
        <strain evidence="11 12">MA-olki</strain>
    </source>
</reference>
<dbReference type="PANTHER" id="PTHR32182">
    <property type="entry name" value="DNA REPLICATION AND REPAIR PROTEIN RECF"/>
    <property type="match status" value="1"/>
</dbReference>
<keyword evidence="9" id="KW-0227">DNA damage</keyword>
<dbReference type="GO" id="GO:0003697">
    <property type="term" value="F:single-stranded DNA binding"/>
    <property type="evidence" value="ECO:0007669"/>
    <property type="project" value="UniProtKB-UniRule"/>
</dbReference>
<dbReference type="InterPro" id="IPR001238">
    <property type="entry name" value="DNA-binding_RecF"/>
</dbReference>
<evidence type="ECO:0000256" key="9">
    <source>
        <dbReference type="HAMAP-Rule" id="MF_00365"/>
    </source>
</evidence>
<comment type="caution">
    <text evidence="11">The sequence shown here is derived from an EMBL/GenBank/DDBJ whole genome shotgun (WGS) entry which is preliminary data.</text>
</comment>